<accession>A0A2K8YX51</accession>
<dbReference type="AlphaFoldDB" id="A0A2K8YX51"/>
<evidence type="ECO:0000259" key="6">
    <source>
        <dbReference type="PROSITE" id="PS50249"/>
    </source>
</evidence>
<keyword evidence="5" id="KW-0482">Metalloprotease</keyword>
<dbReference type="KEGG" id="spir:CWM47_10175"/>
<evidence type="ECO:0000256" key="5">
    <source>
        <dbReference type="ARBA" id="ARBA00023049"/>
    </source>
</evidence>
<protein>
    <submittedName>
        <fullName evidence="7">DNA repair protein</fullName>
    </submittedName>
</protein>
<dbReference type="GO" id="GO:0008237">
    <property type="term" value="F:metallopeptidase activity"/>
    <property type="evidence" value="ECO:0007669"/>
    <property type="project" value="UniProtKB-KW"/>
</dbReference>
<keyword evidence="4" id="KW-0862">Zinc</keyword>
<feature type="domain" description="MPN" evidence="6">
    <location>
        <begin position="30"/>
        <end position="155"/>
    </location>
</feature>
<dbReference type="Pfam" id="PF04002">
    <property type="entry name" value="RadC"/>
    <property type="match status" value="1"/>
</dbReference>
<dbReference type="Proteomes" id="UP000232883">
    <property type="component" value="Chromosome"/>
</dbReference>
<dbReference type="InterPro" id="IPR025657">
    <property type="entry name" value="RadC_JAB"/>
</dbReference>
<evidence type="ECO:0000313" key="7">
    <source>
        <dbReference type="EMBL" id="AUD02154.1"/>
    </source>
</evidence>
<organism evidence="7 8">
    <name type="scientific">Spirosoma pollinicola</name>
    <dbReference type="NCBI Taxonomy" id="2057025"/>
    <lineage>
        <taxon>Bacteria</taxon>
        <taxon>Pseudomonadati</taxon>
        <taxon>Bacteroidota</taxon>
        <taxon>Cytophagia</taxon>
        <taxon>Cytophagales</taxon>
        <taxon>Cytophagaceae</taxon>
        <taxon>Spirosoma</taxon>
    </lineage>
</organism>
<dbReference type="PANTHER" id="PTHR30471">
    <property type="entry name" value="DNA REPAIR PROTEIN RADC"/>
    <property type="match status" value="1"/>
</dbReference>
<dbReference type="PANTHER" id="PTHR30471:SF3">
    <property type="entry name" value="UPF0758 PROTEIN YEES-RELATED"/>
    <property type="match status" value="1"/>
</dbReference>
<keyword evidence="3" id="KW-0378">Hydrolase</keyword>
<sequence>MEQLTLQHLFKVNEVEIVYRNKIPYQDRLQITSSSTAYEILLASWDENRLELVEQFKILLLDQKNNCLAVSGISSGSISSCTADPKIIFATALKVGASAIILAHNHPSGNLQPSEADKSLTRKLKEGGKLLDIAVLDHLIITPRSYCSFADDGLMPS</sequence>
<reference evidence="7 8" key="1">
    <citation type="submission" date="2017-11" db="EMBL/GenBank/DDBJ databases">
        <title>Taxonomic description and genome sequences of Spirosoma HA7 sp. nov., isolated from pollen microhabitat of Corylus avellana.</title>
        <authorList>
            <person name="Ambika Manirajan B."/>
            <person name="Suarez C."/>
            <person name="Ratering S."/>
            <person name="Geissler-Plaum R."/>
            <person name="Cardinale M."/>
            <person name="Sylvia S."/>
        </authorList>
    </citation>
    <scope>NUCLEOTIDE SEQUENCE [LARGE SCALE GENOMIC DNA]</scope>
    <source>
        <strain evidence="7 8">HA7</strain>
    </source>
</reference>
<dbReference type="InterPro" id="IPR037518">
    <property type="entry name" value="MPN"/>
</dbReference>
<evidence type="ECO:0000313" key="8">
    <source>
        <dbReference type="Proteomes" id="UP000232883"/>
    </source>
</evidence>
<keyword evidence="8" id="KW-1185">Reference proteome</keyword>
<evidence type="ECO:0000256" key="1">
    <source>
        <dbReference type="ARBA" id="ARBA00022670"/>
    </source>
</evidence>
<keyword evidence="1" id="KW-0645">Protease</keyword>
<dbReference type="SUPFAM" id="SSF102712">
    <property type="entry name" value="JAB1/MPN domain"/>
    <property type="match status" value="1"/>
</dbReference>
<evidence type="ECO:0000256" key="3">
    <source>
        <dbReference type="ARBA" id="ARBA00022801"/>
    </source>
</evidence>
<dbReference type="PROSITE" id="PS50249">
    <property type="entry name" value="MPN"/>
    <property type="match status" value="1"/>
</dbReference>
<dbReference type="GO" id="GO:0046872">
    <property type="term" value="F:metal ion binding"/>
    <property type="evidence" value="ECO:0007669"/>
    <property type="project" value="UniProtKB-KW"/>
</dbReference>
<dbReference type="CDD" id="cd08071">
    <property type="entry name" value="MPN_DUF2466"/>
    <property type="match status" value="1"/>
</dbReference>
<name>A0A2K8YX51_9BACT</name>
<evidence type="ECO:0000256" key="4">
    <source>
        <dbReference type="ARBA" id="ARBA00022833"/>
    </source>
</evidence>
<dbReference type="OrthoDB" id="9804482at2"/>
<gene>
    <name evidence="7" type="ORF">CWM47_10175</name>
</gene>
<dbReference type="PROSITE" id="PS01302">
    <property type="entry name" value="UPF0758"/>
    <property type="match status" value="1"/>
</dbReference>
<dbReference type="EMBL" id="CP025096">
    <property type="protein sequence ID" value="AUD02154.1"/>
    <property type="molecule type" value="Genomic_DNA"/>
</dbReference>
<dbReference type="GO" id="GO:0006508">
    <property type="term" value="P:proteolysis"/>
    <property type="evidence" value="ECO:0007669"/>
    <property type="project" value="UniProtKB-KW"/>
</dbReference>
<dbReference type="Gene3D" id="3.40.140.10">
    <property type="entry name" value="Cytidine Deaminase, domain 2"/>
    <property type="match status" value="1"/>
</dbReference>
<keyword evidence="2" id="KW-0479">Metal-binding</keyword>
<dbReference type="InterPro" id="IPR020891">
    <property type="entry name" value="UPF0758_CS"/>
</dbReference>
<dbReference type="RefSeq" id="WP_100987873.1">
    <property type="nucleotide sequence ID" value="NZ_CP025096.1"/>
</dbReference>
<proteinExistence type="predicted"/>
<evidence type="ECO:0000256" key="2">
    <source>
        <dbReference type="ARBA" id="ARBA00022723"/>
    </source>
</evidence>
<dbReference type="InterPro" id="IPR001405">
    <property type="entry name" value="UPF0758"/>
</dbReference>